<dbReference type="PANTHER" id="PTHR24264">
    <property type="entry name" value="TRYPSIN-RELATED"/>
    <property type="match status" value="1"/>
</dbReference>
<evidence type="ECO:0000259" key="7">
    <source>
        <dbReference type="PROSITE" id="PS50240"/>
    </source>
</evidence>
<accession>A0ABP1PD44</accession>
<dbReference type="InterPro" id="IPR009003">
    <property type="entry name" value="Peptidase_S1_PA"/>
</dbReference>
<dbReference type="InterPro" id="IPR043504">
    <property type="entry name" value="Peptidase_S1_PA_chymotrypsin"/>
</dbReference>
<protein>
    <recommendedName>
        <fullName evidence="7">Peptidase S1 domain-containing protein</fullName>
    </recommendedName>
</protein>
<feature type="domain" description="Peptidase S1" evidence="7">
    <location>
        <begin position="33"/>
        <end position="274"/>
    </location>
</feature>
<evidence type="ECO:0000313" key="9">
    <source>
        <dbReference type="Proteomes" id="UP001642520"/>
    </source>
</evidence>
<dbReference type="Gene3D" id="2.40.10.10">
    <property type="entry name" value="Trypsin-like serine proteases"/>
    <property type="match status" value="1"/>
</dbReference>
<evidence type="ECO:0000256" key="1">
    <source>
        <dbReference type="ARBA" id="ARBA00004613"/>
    </source>
</evidence>
<gene>
    <name evidence="8" type="ORF">XYLVIOL_LOCUS9979</name>
</gene>
<comment type="caution">
    <text evidence="8">The sequence shown here is derived from an EMBL/GenBank/DDBJ whole genome shotgun (WGS) entry which is preliminary data.</text>
</comment>
<evidence type="ECO:0000256" key="2">
    <source>
        <dbReference type="ARBA" id="ARBA00022525"/>
    </source>
</evidence>
<keyword evidence="9" id="KW-1185">Reference proteome</keyword>
<dbReference type="InterPro" id="IPR050127">
    <property type="entry name" value="Serine_Proteases_S1"/>
</dbReference>
<dbReference type="PRINTS" id="PR00722">
    <property type="entry name" value="CHYMOTRYPSIN"/>
</dbReference>
<dbReference type="EMBL" id="CAXAJV020001300">
    <property type="protein sequence ID" value="CAL7950481.1"/>
    <property type="molecule type" value="Genomic_DNA"/>
</dbReference>
<feature type="signal peptide" evidence="6">
    <location>
        <begin position="1"/>
        <end position="17"/>
    </location>
</feature>
<keyword evidence="5" id="KW-0720">Serine protease</keyword>
<evidence type="ECO:0000256" key="6">
    <source>
        <dbReference type="SAM" id="SignalP"/>
    </source>
</evidence>
<organism evidence="8 9">
    <name type="scientific">Xylocopa violacea</name>
    <name type="common">Violet carpenter bee</name>
    <name type="synonym">Apis violacea</name>
    <dbReference type="NCBI Taxonomy" id="135666"/>
    <lineage>
        <taxon>Eukaryota</taxon>
        <taxon>Metazoa</taxon>
        <taxon>Ecdysozoa</taxon>
        <taxon>Arthropoda</taxon>
        <taxon>Hexapoda</taxon>
        <taxon>Insecta</taxon>
        <taxon>Pterygota</taxon>
        <taxon>Neoptera</taxon>
        <taxon>Endopterygota</taxon>
        <taxon>Hymenoptera</taxon>
        <taxon>Apocrita</taxon>
        <taxon>Aculeata</taxon>
        <taxon>Apoidea</taxon>
        <taxon>Anthophila</taxon>
        <taxon>Apidae</taxon>
        <taxon>Xylocopa</taxon>
        <taxon>Xylocopa</taxon>
    </lineage>
</organism>
<dbReference type="PROSITE" id="PS50240">
    <property type="entry name" value="TRYPSIN_DOM"/>
    <property type="match status" value="1"/>
</dbReference>
<keyword evidence="6" id="KW-0732">Signal</keyword>
<dbReference type="InterPro" id="IPR001254">
    <property type="entry name" value="Trypsin_dom"/>
</dbReference>
<evidence type="ECO:0000256" key="3">
    <source>
        <dbReference type="ARBA" id="ARBA00022670"/>
    </source>
</evidence>
<keyword evidence="2" id="KW-0964">Secreted</keyword>
<dbReference type="Pfam" id="PF00089">
    <property type="entry name" value="Trypsin"/>
    <property type="match status" value="1"/>
</dbReference>
<dbReference type="InterPro" id="IPR001314">
    <property type="entry name" value="Peptidase_S1A"/>
</dbReference>
<dbReference type="CDD" id="cd00190">
    <property type="entry name" value="Tryp_SPc"/>
    <property type="match status" value="1"/>
</dbReference>
<keyword evidence="3" id="KW-0645">Protease</keyword>
<comment type="subcellular location">
    <subcellularLocation>
        <location evidence="1">Secreted</location>
    </subcellularLocation>
</comment>
<proteinExistence type="predicted"/>
<dbReference type="SUPFAM" id="SSF50494">
    <property type="entry name" value="Trypsin-like serine proteases"/>
    <property type="match status" value="1"/>
</dbReference>
<dbReference type="SMART" id="SM00020">
    <property type="entry name" value="Tryp_SPc"/>
    <property type="match status" value="1"/>
</dbReference>
<reference evidence="8 9" key="1">
    <citation type="submission" date="2024-08" db="EMBL/GenBank/DDBJ databases">
        <authorList>
            <person name="Will J Nash"/>
            <person name="Angela Man"/>
            <person name="Seanna McTaggart"/>
            <person name="Kendall Baker"/>
            <person name="Tom Barker"/>
            <person name="Leah Catchpole"/>
            <person name="Alex Durrant"/>
            <person name="Karim Gharbi"/>
            <person name="Naomi Irish"/>
            <person name="Gemy Kaithakottil"/>
            <person name="Debby Ku"/>
            <person name="Aaliyah Providence"/>
            <person name="Felix Shaw"/>
            <person name="David Swarbreck"/>
            <person name="Chris Watkins"/>
            <person name="Ann M. McCartney"/>
            <person name="Giulio Formenti"/>
            <person name="Alice Mouton"/>
            <person name="Noel Vella"/>
            <person name="Bjorn M von Reumont"/>
            <person name="Adriana Vella"/>
            <person name="Wilfried Haerty"/>
        </authorList>
    </citation>
    <scope>NUCLEOTIDE SEQUENCE [LARGE SCALE GENOMIC DNA]</scope>
</reference>
<evidence type="ECO:0000313" key="8">
    <source>
        <dbReference type="EMBL" id="CAL7950481.1"/>
    </source>
</evidence>
<dbReference type="PANTHER" id="PTHR24264:SF65">
    <property type="entry name" value="SRCR DOMAIN-CONTAINING PROTEIN"/>
    <property type="match status" value="1"/>
</dbReference>
<sequence>MFLKVIILAILVATATASRPHRGYVVPLFDTRLNGGSEVLQPEFPWLVSLQWGWLFGYSHFCSGAIVNDRWILTAGYCALSVPEYGDFIVKAGKTNLRLVENSEQTVGVEKIIVHEKYNGDVSTYDIALLKLSRPLVLNGYVKAIDFMKSSAVVCTNATLAGWGSTSRTSNLILLDRLQKAVLPLIDIPTCRKYLEALVGPSSLDASNVCTGPLSGGFSPYNGDTGGPLVFMNGTIPQLLGLVSWGIFPTGVAGAPMIYTRVFNFIDWINTVIAKN</sequence>
<name>A0ABP1PD44_XYLVO</name>
<evidence type="ECO:0000256" key="5">
    <source>
        <dbReference type="ARBA" id="ARBA00022825"/>
    </source>
</evidence>
<keyword evidence="4" id="KW-0378">Hydrolase</keyword>
<feature type="chain" id="PRO_5046885663" description="Peptidase S1 domain-containing protein" evidence="6">
    <location>
        <begin position="18"/>
        <end position="276"/>
    </location>
</feature>
<dbReference type="Proteomes" id="UP001642520">
    <property type="component" value="Unassembled WGS sequence"/>
</dbReference>
<evidence type="ECO:0000256" key="4">
    <source>
        <dbReference type="ARBA" id="ARBA00022801"/>
    </source>
</evidence>